<reference evidence="2" key="1">
    <citation type="journal article" date="2020" name="Fungal Divers.">
        <title>Resolving the Mortierellaceae phylogeny through synthesis of multi-gene phylogenetics and phylogenomics.</title>
        <authorList>
            <person name="Vandepol N."/>
            <person name="Liber J."/>
            <person name="Desiro A."/>
            <person name="Na H."/>
            <person name="Kennedy M."/>
            <person name="Barry K."/>
            <person name="Grigoriev I.V."/>
            <person name="Miller A.N."/>
            <person name="O'Donnell K."/>
            <person name="Stajich J.E."/>
            <person name="Bonito G."/>
        </authorList>
    </citation>
    <scope>NUCLEOTIDE SEQUENCE</scope>
    <source>
        <strain evidence="2">MES-2147</strain>
    </source>
</reference>
<dbReference type="Proteomes" id="UP000749646">
    <property type="component" value="Unassembled WGS sequence"/>
</dbReference>
<keyword evidence="3" id="KW-1185">Reference proteome</keyword>
<evidence type="ECO:0000256" key="1">
    <source>
        <dbReference type="SAM" id="MobiDB-lite"/>
    </source>
</evidence>
<organism evidence="2 3">
    <name type="scientific">Modicella reniformis</name>
    <dbReference type="NCBI Taxonomy" id="1440133"/>
    <lineage>
        <taxon>Eukaryota</taxon>
        <taxon>Fungi</taxon>
        <taxon>Fungi incertae sedis</taxon>
        <taxon>Mucoromycota</taxon>
        <taxon>Mortierellomycotina</taxon>
        <taxon>Mortierellomycetes</taxon>
        <taxon>Mortierellales</taxon>
        <taxon>Mortierellaceae</taxon>
        <taxon>Modicella</taxon>
    </lineage>
</organism>
<gene>
    <name evidence="2" type="ORF">BGZ65_010244</name>
</gene>
<dbReference type="OrthoDB" id="185373at2759"/>
<feature type="compositionally biased region" description="Basic and acidic residues" evidence="1">
    <location>
        <begin position="127"/>
        <end position="136"/>
    </location>
</feature>
<feature type="region of interest" description="Disordered" evidence="1">
    <location>
        <begin position="97"/>
        <end position="174"/>
    </location>
</feature>
<protein>
    <recommendedName>
        <fullName evidence="4">Pentatricopeptide repeat-containing protein</fullName>
    </recommendedName>
</protein>
<feature type="compositionally biased region" description="Acidic residues" evidence="1">
    <location>
        <begin position="261"/>
        <end position="272"/>
    </location>
</feature>
<feature type="compositionally biased region" description="Basic and acidic residues" evidence="1">
    <location>
        <begin position="249"/>
        <end position="259"/>
    </location>
</feature>
<comment type="caution">
    <text evidence="2">The sequence shown here is derived from an EMBL/GenBank/DDBJ whole genome shotgun (WGS) entry which is preliminary data.</text>
</comment>
<dbReference type="Pfam" id="PF13812">
    <property type="entry name" value="PPR_3"/>
    <property type="match status" value="1"/>
</dbReference>
<feature type="compositionally biased region" description="Low complexity" evidence="1">
    <location>
        <begin position="138"/>
        <end position="150"/>
    </location>
</feature>
<proteinExistence type="predicted"/>
<evidence type="ECO:0008006" key="4">
    <source>
        <dbReference type="Google" id="ProtNLM"/>
    </source>
</evidence>
<evidence type="ECO:0000313" key="2">
    <source>
        <dbReference type="EMBL" id="KAF9971735.1"/>
    </source>
</evidence>
<dbReference type="InterPro" id="IPR011990">
    <property type="entry name" value="TPR-like_helical_dom_sf"/>
</dbReference>
<dbReference type="Gene3D" id="1.25.40.10">
    <property type="entry name" value="Tetratricopeptide repeat domain"/>
    <property type="match status" value="1"/>
</dbReference>
<feature type="region of interest" description="Disordered" evidence="1">
    <location>
        <begin position="233"/>
        <end position="272"/>
    </location>
</feature>
<dbReference type="EMBL" id="JAAAHW010004766">
    <property type="protein sequence ID" value="KAF9971735.1"/>
    <property type="molecule type" value="Genomic_DNA"/>
</dbReference>
<accession>A0A9P6M7T2</accession>
<sequence>MVPEEERSLELVNRMIGGYMTLGLEEECEGLIQWLAIRKIKPNVETYNHILRHSVQQLSMPVAEGLVQRMQRGGIAPNVETWNLLIRGRELLDQRKLEGKKQGRKSRTYENLNGAEDSEKEEEDMMDDVKREERSIRSRSNSNSSSSSSSRGKRNSEDGGKKTTSVGSRPVFGTLEPNEMTVQLILSGFGLNTKSVQGQGDYTQALELYRNRVVRQTQQKELLLEGLASLRSRNSSNLSSTNGNRSKRSLLENDDHNNGDGENEGEEEEEEDGWMLDHVKTLQGLGALSDSDVGMTDVDWKVELKWEEVMEMEKERERDLSGR</sequence>
<feature type="compositionally biased region" description="Acidic residues" evidence="1">
    <location>
        <begin position="116"/>
        <end position="126"/>
    </location>
</feature>
<dbReference type="InterPro" id="IPR002885">
    <property type="entry name" value="PPR_rpt"/>
</dbReference>
<dbReference type="AlphaFoldDB" id="A0A9P6M7T2"/>
<name>A0A9P6M7T2_9FUNG</name>
<feature type="compositionally biased region" description="Low complexity" evidence="1">
    <location>
        <begin position="233"/>
        <end position="244"/>
    </location>
</feature>
<evidence type="ECO:0000313" key="3">
    <source>
        <dbReference type="Proteomes" id="UP000749646"/>
    </source>
</evidence>